<dbReference type="PANTHER" id="PTHR31642:SF115">
    <property type="entry name" value="PROTEIN ECERIFERUM 26-LIKE"/>
    <property type="match status" value="1"/>
</dbReference>
<sequence length="439" mass="47494">MVSADGVDGGGAAAAVGDKMTSTVVPAEVTGDNRVHELTNMDLAMKLHYLRMVYYYPAGGAGAGLTVPELKYPMFRLLEVYYPACGRFRRSDSGRPAIKCNDSGVRVVEARCGMTLQEWLDSKELSHHKHLAPNTVLGPDLYFSPPVEVQFTRFKCGGLALGFGWSHVLGDAASAANFACMYGQILSGNPPQKLHYPQNPQAKSEKPPGVPLPGAAAPLSIKQVKPVGDCWLPTSEAKMESFSFHVTGAKLKYLQSKISSPGLTPFALISALIWQTLAKIKGNKEPQIVTICRPHASATRSWIMSNEQTTGTVRVDFSPSKAELSELATSLAKGLAHENNAIEGQVEAETGAPDHIVYGANLTFVDLEDFKLYELELKGQKPAFVNYSIEGVGKEGTVLVFQGPKAEGEDSGGRIVNVIFPEDQVRCLRKELEADWNIA</sequence>
<keyword evidence="2" id="KW-0808">Transferase</keyword>
<comment type="similarity">
    <text evidence="1">Belongs to the plant acyltransferase family.</text>
</comment>
<accession>A0A843UUS9</accession>
<dbReference type="PANTHER" id="PTHR31642">
    <property type="entry name" value="TRICHOTHECENE 3-O-ACETYLTRANSFERASE"/>
    <property type="match status" value="1"/>
</dbReference>
<dbReference type="InterPro" id="IPR050317">
    <property type="entry name" value="Plant_Fungal_Acyltransferase"/>
</dbReference>
<organism evidence="5 6">
    <name type="scientific">Colocasia esculenta</name>
    <name type="common">Wild taro</name>
    <name type="synonym">Arum esculentum</name>
    <dbReference type="NCBI Taxonomy" id="4460"/>
    <lineage>
        <taxon>Eukaryota</taxon>
        <taxon>Viridiplantae</taxon>
        <taxon>Streptophyta</taxon>
        <taxon>Embryophyta</taxon>
        <taxon>Tracheophyta</taxon>
        <taxon>Spermatophyta</taxon>
        <taxon>Magnoliopsida</taxon>
        <taxon>Liliopsida</taxon>
        <taxon>Araceae</taxon>
        <taxon>Aroideae</taxon>
        <taxon>Colocasieae</taxon>
        <taxon>Colocasia</taxon>
    </lineage>
</organism>
<evidence type="ECO:0000313" key="6">
    <source>
        <dbReference type="Proteomes" id="UP000652761"/>
    </source>
</evidence>
<reference evidence="5" key="1">
    <citation type="submission" date="2017-07" db="EMBL/GenBank/DDBJ databases">
        <title>Taro Niue Genome Assembly and Annotation.</title>
        <authorList>
            <person name="Atibalentja N."/>
            <person name="Keating K."/>
            <person name="Fields C.J."/>
        </authorList>
    </citation>
    <scope>NUCLEOTIDE SEQUENCE</scope>
    <source>
        <strain evidence="5">Niue_2</strain>
        <tissue evidence="5">Leaf</tissue>
    </source>
</reference>
<evidence type="ECO:0000313" key="5">
    <source>
        <dbReference type="EMBL" id="MQL87261.1"/>
    </source>
</evidence>
<protein>
    <submittedName>
        <fullName evidence="5">Uncharacterized protein</fullName>
    </submittedName>
</protein>
<dbReference type="EMBL" id="NMUH01000965">
    <property type="protein sequence ID" value="MQL87261.1"/>
    <property type="molecule type" value="Genomic_DNA"/>
</dbReference>
<dbReference type="Proteomes" id="UP000652761">
    <property type="component" value="Unassembled WGS sequence"/>
</dbReference>
<gene>
    <name evidence="5" type="ORF">Taro_019807</name>
</gene>
<name>A0A843UUS9_COLES</name>
<keyword evidence="3" id="KW-0012">Acyltransferase</keyword>
<evidence type="ECO:0000256" key="4">
    <source>
        <dbReference type="SAM" id="MobiDB-lite"/>
    </source>
</evidence>
<proteinExistence type="inferred from homology"/>
<evidence type="ECO:0000256" key="2">
    <source>
        <dbReference type="ARBA" id="ARBA00022679"/>
    </source>
</evidence>
<dbReference type="InterPro" id="IPR023213">
    <property type="entry name" value="CAT-like_dom_sf"/>
</dbReference>
<keyword evidence="6" id="KW-1185">Reference proteome</keyword>
<dbReference type="AlphaFoldDB" id="A0A843UUS9"/>
<dbReference type="Pfam" id="PF02458">
    <property type="entry name" value="Transferase"/>
    <property type="match status" value="1"/>
</dbReference>
<dbReference type="OrthoDB" id="1862401at2759"/>
<evidence type="ECO:0000256" key="3">
    <source>
        <dbReference type="ARBA" id="ARBA00023315"/>
    </source>
</evidence>
<feature type="region of interest" description="Disordered" evidence="4">
    <location>
        <begin position="193"/>
        <end position="212"/>
    </location>
</feature>
<evidence type="ECO:0000256" key="1">
    <source>
        <dbReference type="ARBA" id="ARBA00009861"/>
    </source>
</evidence>
<comment type="caution">
    <text evidence="5">The sequence shown here is derived from an EMBL/GenBank/DDBJ whole genome shotgun (WGS) entry which is preliminary data.</text>
</comment>
<dbReference type="GO" id="GO:0016747">
    <property type="term" value="F:acyltransferase activity, transferring groups other than amino-acyl groups"/>
    <property type="evidence" value="ECO:0007669"/>
    <property type="project" value="TreeGrafter"/>
</dbReference>
<dbReference type="Gene3D" id="3.30.559.10">
    <property type="entry name" value="Chloramphenicol acetyltransferase-like domain"/>
    <property type="match status" value="2"/>
</dbReference>